<evidence type="ECO:0000313" key="2">
    <source>
        <dbReference type="EMBL" id="RFM27278.1"/>
    </source>
</evidence>
<feature type="domain" description="DUF4365" evidence="1">
    <location>
        <begin position="26"/>
        <end position="155"/>
    </location>
</feature>
<dbReference type="EMBL" id="QTJU01000005">
    <property type="protein sequence ID" value="RFM27278.1"/>
    <property type="molecule type" value="Genomic_DNA"/>
</dbReference>
<dbReference type="Proteomes" id="UP000261284">
    <property type="component" value="Unassembled WGS sequence"/>
</dbReference>
<gene>
    <name evidence="2" type="ORF">DXN05_14700</name>
</gene>
<reference evidence="2 3" key="1">
    <citation type="submission" date="2018-08" db="EMBL/GenBank/DDBJ databases">
        <title>Chitinophagaceae sp. K23C18032701, a novel bacterium isolated from forest soil.</title>
        <authorList>
            <person name="Wang C."/>
        </authorList>
    </citation>
    <scope>NUCLEOTIDE SEQUENCE [LARGE SCALE GENOMIC DNA]</scope>
    <source>
        <strain evidence="2 3">K23C18032701</strain>
    </source>
</reference>
<dbReference type="AlphaFoldDB" id="A0A3E1NHL6"/>
<accession>A0A3E1NHL6</accession>
<dbReference type="RefSeq" id="WP_116848035.1">
    <property type="nucleotide sequence ID" value="NZ_QTJU01000005.1"/>
</dbReference>
<dbReference type="Pfam" id="PF14280">
    <property type="entry name" value="DUF4365"/>
    <property type="match status" value="1"/>
</dbReference>
<evidence type="ECO:0000313" key="3">
    <source>
        <dbReference type="Proteomes" id="UP000261284"/>
    </source>
</evidence>
<sequence length="375" mass="44020">MIVALFAKLFCYLIMTSRNPNLKTELLGVRYVEGVVQNNHSIFHSFLRENDQGNDCYIEFVKGGIALNYGVFAQLKSGISYKDNKGYKIPTDKAHLNYWSQALYQTVGIVYDPEINKAFWVDISAYLKVNPQVLEQEYHSIRVEATNEFSEELFSSFIEYCFDYREAYMNYENYGRSLEWFADIEHPDICYEGLKSLYSNHRNRPSAWFYIISSFSKIKEEGIRRNILGLLSNYTNNPHVFWHSGNIQNYPSEKMKYYISQQMTEHFRAKEIELTLPYLQEGINRGSFSFIVLLVIDLVKDAHLLLKEISFNEELKVDKRNFCFWLYMQLAKFHSVEETLETAHQFLTKFPCGYEDEALLGVRESIQNGELWPIG</sequence>
<evidence type="ECO:0000259" key="1">
    <source>
        <dbReference type="Pfam" id="PF14280"/>
    </source>
</evidence>
<dbReference type="OrthoDB" id="974896at2"/>
<dbReference type="InterPro" id="IPR025375">
    <property type="entry name" value="DUF4365"/>
</dbReference>
<protein>
    <submittedName>
        <fullName evidence="2">DUF4365 domain-containing protein</fullName>
    </submittedName>
</protein>
<comment type="caution">
    <text evidence="2">The sequence shown here is derived from an EMBL/GenBank/DDBJ whole genome shotgun (WGS) entry which is preliminary data.</text>
</comment>
<proteinExistence type="predicted"/>
<name>A0A3E1NHL6_9BACT</name>
<keyword evidence="3" id="KW-1185">Reference proteome</keyword>
<organism evidence="2 3">
    <name type="scientific">Deminuibacter soli</name>
    <dbReference type="NCBI Taxonomy" id="2291815"/>
    <lineage>
        <taxon>Bacteria</taxon>
        <taxon>Pseudomonadati</taxon>
        <taxon>Bacteroidota</taxon>
        <taxon>Chitinophagia</taxon>
        <taxon>Chitinophagales</taxon>
        <taxon>Chitinophagaceae</taxon>
        <taxon>Deminuibacter</taxon>
    </lineage>
</organism>